<evidence type="ECO:0000256" key="4">
    <source>
        <dbReference type="ARBA" id="ARBA00022827"/>
    </source>
</evidence>
<evidence type="ECO:0000313" key="10">
    <source>
        <dbReference type="EMBL" id="PSR21352.1"/>
    </source>
</evidence>
<feature type="domain" description="Acyl-CoA oxidase/dehydrogenase middle" evidence="8">
    <location>
        <begin position="122"/>
        <end position="219"/>
    </location>
</feature>
<comment type="similarity">
    <text evidence="2 6">Belongs to the acyl-CoA dehydrogenase family.</text>
</comment>
<dbReference type="Gene3D" id="2.40.110.10">
    <property type="entry name" value="Butyryl-CoA Dehydrogenase, subunit A, domain 2"/>
    <property type="match status" value="1"/>
</dbReference>
<comment type="cofactor">
    <cofactor evidence="1 6">
        <name>FAD</name>
        <dbReference type="ChEBI" id="CHEBI:57692"/>
    </cofactor>
</comment>
<evidence type="ECO:0000313" key="11">
    <source>
        <dbReference type="Proteomes" id="UP000241848"/>
    </source>
</evidence>
<dbReference type="InterPro" id="IPR037069">
    <property type="entry name" value="AcylCoA_DH/ox_N_sf"/>
</dbReference>
<dbReference type="Gene3D" id="1.10.540.10">
    <property type="entry name" value="Acyl-CoA dehydrogenase/oxidase, N-terminal domain"/>
    <property type="match status" value="1"/>
</dbReference>
<name>A0A2T2WGI5_9FIRM</name>
<dbReference type="FunFam" id="1.10.540.10:FF:000026">
    <property type="entry name" value="Acyl-CoA dehydrogenase medium chain"/>
    <property type="match status" value="1"/>
</dbReference>
<feature type="domain" description="Acyl-CoA dehydrogenase/oxidase N-terminal" evidence="9">
    <location>
        <begin position="8"/>
        <end position="118"/>
    </location>
</feature>
<proteinExistence type="inferred from homology"/>
<evidence type="ECO:0000256" key="5">
    <source>
        <dbReference type="ARBA" id="ARBA00023002"/>
    </source>
</evidence>
<dbReference type="PROSITE" id="PS00072">
    <property type="entry name" value="ACYL_COA_DH_1"/>
    <property type="match status" value="1"/>
</dbReference>
<dbReference type="InterPro" id="IPR006091">
    <property type="entry name" value="Acyl-CoA_Oxase/DH_mid-dom"/>
</dbReference>
<gene>
    <name evidence="10" type="ORF">C7B45_11260</name>
</gene>
<keyword evidence="4 6" id="KW-0274">FAD</keyword>
<dbReference type="InterPro" id="IPR006089">
    <property type="entry name" value="Acyl-CoA_DH_CS"/>
</dbReference>
<evidence type="ECO:0000259" key="9">
    <source>
        <dbReference type="Pfam" id="PF02771"/>
    </source>
</evidence>
<feature type="domain" description="Acyl-CoA dehydrogenase/oxidase C-terminal" evidence="7">
    <location>
        <begin position="231"/>
        <end position="380"/>
    </location>
</feature>
<dbReference type="Pfam" id="PF00441">
    <property type="entry name" value="Acyl-CoA_dh_1"/>
    <property type="match status" value="1"/>
</dbReference>
<keyword evidence="5 6" id="KW-0560">Oxidoreductase</keyword>
<dbReference type="Proteomes" id="UP000241848">
    <property type="component" value="Unassembled WGS sequence"/>
</dbReference>
<dbReference type="FunFam" id="2.40.110.10:FF:000002">
    <property type="entry name" value="Acyl-CoA dehydrogenase fadE12"/>
    <property type="match status" value="1"/>
</dbReference>
<dbReference type="FunFam" id="1.20.140.10:FF:000001">
    <property type="entry name" value="Acyl-CoA dehydrogenase"/>
    <property type="match status" value="1"/>
</dbReference>
<dbReference type="InterPro" id="IPR013786">
    <property type="entry name" value="AcylCoA_DH/ox_N"/>
</dbReference>
<dbReference type="InterPro" id="IPR009075">
    <property type="entry name" value="AcylCo_DH/oxidase_C"/>
</dbReference>
<dbReference type="SUPFAM" id="SSF47203">
    <property type="entry name" value="Acyl-CoA dehydrogenase C-terminal domain-like"/>
    <property type="match status" value="1"/>
</dbReference>
<comment type="caution">
    <text evidence="10">The sequence shown here is derived from an EMBL/GenBank/DDBJ whole genome shotgun (WGS) entry which is preliminary data.</text>
</comment>
<sequence length="385" mass="42554">MDHAYLKPEHVALREALRQFLEQEAVPYFSAWEKEQRVPRSFWRKLGAQGFLCPMVDERYGGAGADFGSAVVITEELERVGSGLLGIGLHNDIVVPYLVQYGSSAQKARWLSGCVRGDTITALAMTEPEAGSDLAAMRTRAVRDGDTYVISGQKTFITNGGQADLIVVAVKTDVAARPPHRGISLIVVENGAPGFSRGRVFSKIGQHSQDTAELFFDHCRVPAENLLGREGEGFLYLTEKLRQERVMVAIAAQASMERSLEITRDYVKARVQFGHPLSSLQSVRFTMAELATRVRVSRAFVDAAIVHHMAGRMSVSEASMAKLWATDTAKAVISECLQLHGGNGYMEDFEIARRYRDIAVMPIYAGTNEIMKTIIAKELLDEMPR</sequence>
<dbReference type="GO" id="GO:0003995">
    <property type="term" value="F:acyl-CoA dehydrogenase activity"/>
    <property type="evidence" value="ECO:0007669"/>
    <property type="project" value="InterPro"/>
</dbReference>
<evidence type="ECO:0000259" key="7">
    <source>
        <dbReference type="Pfam" id="PF00441"/>
    </source>
</evidence>
<keyword evidence="3 6" id="KW-0285">Flavoprotein</keyword>
<dbReference type="Gene3D" id="1.20.140.10">
    <property type="entry name" value="Butyryl-CoA Dehydrogenase, subunit A, domain 3"/>
    <property type="match status" value="1"/>
</dbReference>
<dbReference type="EMBL" id="PXYV01000036">
    <property type="protein sequence ID" value="PSR21352.1"/>
    <property type="molecule type" value="Genomic_DNA"/>
</dbReference>
<dbReference type="Pfam" id="PF02771">
    <property type="entry name" value="Acyl-CoA_dh_N"/>
    <property type="match status" value="1"/>
</dbReference>
<evidence type="ECO:0000256" key="3">
    <source>
        <dbReference type="ARBA" id="ARBA00022630"/>
    </source>
</evidence>
<reference evidence="10 11" key="1">
    <citation type="journal article" date="2014" name="BMC Genomics">
        <title>Comparison of environmental and isolate Sulfobacillus genomes reveals diverse carbon, sulfur, nitrogen, and hydrogen metabolisms.</title>
        <authorList>
            <person name="Justice N.B."/>
            <person name="Norman A."/>
            <person name="Brown C.T."/>
            <person name="Singh A."/>
            <person name="Thomas B.C."/>
            <person name="Banfield J.F."/>
        </authorList>
    </citation>
    <scope>NUCLEOTIDE SEQUENCE [LARGE SCALE GENOMIC DNA]</scope>
    <source>
        <strain evidence="10">AMDSBA3</strain>
    </source>
</reference>
<evidence type="ECO:0000256" key="1">
    <source>
        <dbReference type="ARBA" id="ARBA00001974"/>
    </source>
</evidence>
<dbReference type="PROSITE" id="PS00073">
    <property type="entry name" value="ACYL_COA_DH_2"/>
    <property type="match status" value="1"/>
</dbReference>
<dbReference type="AlphaFoldDB" id="A0A2T2WGI5"/>
<dbReference type="GO" id="GO:0050660">
    <property type="term" value="F:flavin adenine dinucleotide binding"/>
    <property type="evidence" value="ECO:0007669"/>
    <property type="project" value="InterPro"/>
</dbReference>
<dbReference type="PANTHER" id="PTHR43884">
    <property type="entry name" value="ACYL-COA DEHYDROGENASE"/>
    <property type="match status" value="1"/>
</dbReference>
<organism evidence="10 11">
    <name type="scientific">Sulfobacillus acidophilus</name>
    <dbReference type="NCBI Taxonomy" id="53633"/>
    <lineage>
        <taxon>Bacteria</taxon>
        <taxon>Bacillati</taxon>
        <taxon>Bacillota</taxon>
        <taxon>Clostridia</taxon>
        <taxon>Eubacteriales</taxon>
        <taxon>Clostridiales Family XVII. Incertae Sedis</taxon>
        <taxon>Sulfobacillus</taxon>
    </lineage>
</organism>
<dbReference type="InterPro" id="IPR009100">
    <property type="entry name" value="AcylCoA_DH/oxidase_NM_dom_sf"/>
</dbReference>
<dbReference type="InterPro" id="IPR036250">
    <property type="entry name" value="AcylCo_DH-like_C"/>
</dbReference>
<dbReference type="Pfam" id="PF02770">
    <property type="entry name" value="Acyl-CoA_dh_M"/>
    <property type="match status" value="1"/>
</dbReference>
<evidence type="ECO:0000256" key="6">
    <source>
        <dbReference type="RuleBase" id="RU362125"/>
    </source>
</evidence>
<dbReference type="PANTHER" id="PTHR43884:SF12">
    <property type="entry name" value="ISOVALERYL-COA DEHYDROGENASE, MITOCHONDRIAL-RELATED"/>
    <property type="match status" value="1"/>
</dbReference>
<dbReference type="InterPro" id="IPR046373">
    <property type="entry name" value="Acyl-CoA_Oxase/DH_mid-dom_sf"/>
</dbReference>
<evidence type="ECO:0000256" key="2">
    <source>
        <dbReference type="ARBA" id="ARBA00009347"/>
    </source>
</evidence>
<evidence type="ECO:0000259" key="8">
    <source>
        <dbReference type="Pfam" id="PF02770"/>
    </source>
</evidence>
<protein>
    <submittedName>
        <fullName evidence="10">Acyl-CoA dehydrogenase</fullName>
    </submittedName>
</protein>
<dbReference type="SUPFAM" id="SSF56645">
    <property type="entry name" value="Acyl-CoA dehydrogenase NM domain-like"/>
    <property type="match status" value="1"/>
</dbReference>
<accession>A0A2T2WGI5</accession>